<feature type="compositionally biased region" description="Basic and acidic residues" evidence="2">
    <location>
        <begin position="13"/>
        <end position="51"/>
    </location>
</feature>
<feature type="compositionally biased region" description="Basic and acidic residues" evidence="2">
    <location>
        <begin position="592"/>
        <end position="646"/>
    </location>
</feature>
<gene>
    <name evidence="3" type="ORF">EKG83_25620</name>
</gene>
<feature type="region of interest" description="Disordered" evidence="2">
    <location>
        <begin position="732"/>
        <end position="756"/>
    </location>
</feature>
<dbReference type="Proteomes" id="UP000325787">
    <property type="component" value="Chromosome"/>
</dbReference>
<accession>A0A5Q0H276</accession>
<feature type="region of interest" description="Disordered" evidence="2">
    <location>
        <begin position="287"/>
        <end position="359"/>
    </location>
</feature>
<feature type="compositionally biased region" description="Basic and acidic residues" evidence="2">
    <location>
        <begin position="536"/>
        <end position="585"/>
    </location>
</feature>
<evidence type="ECO:0000313" key="3">
    <source>
        <dbReference type="EMBL" id="QFZ20346.1"/>
    </source>
</evidence>
<feature type="region of interest" description="Disordered" evidence="2">
    <location>
        <begin position="1"/>
        <end position="88"/>
    </location>
</feature>
<feature type="region of interest" description="Disordered" evidence="2">
    <location>
        <begin position="861"/>
        <end position="888"/>
    </location>
</feature>
<dbReference type="EMBL" id="CP034550">
    <property type="protein sequence ID" value="QFZ20346.1"/>
    <property type="molecule type" value="Genomic_DNA"/>
</dbReference>
<feature type="compositionally biased region" description="Basic and acidic residues" evidence="2">
    <location>
        <begin position="324"/>
        <end position="339"/>
    </location>
</feature>
<proteinExistence type="predicted"/>
<sequence length="888" mass="98758">MPPRRQPDAWTPPRREPDNIPAPRRDPEAWTPPHRDPDSNLDHTPHPDQPHPDQPSIDEAHARHGETTPAGISHHRGDPTMGDLPHRVPHDPRYFTADVHITPDGHARIGNHTYTPEQYGDLLRRHGWNGHTPLRLIGCDAATNDFAHRLSRHTGADVLAPTKPAWTDTHGRVYTSDAELAPDGTRHPRIPPNGEWHTHHPDGTTTTTTNDGYAPNTPDNHKTDHTTPDGARDRGQQDGGSDWRDRPGPVTGKSPNDKLADLDHVKKHYLVRYTNNRWELYVNPHSGTDLDGRAPDPVDVSPADWEPPKRPDGKGDLDSLTQEDFEKIELKFKDDRETFDSQPLEGSTVHGSRDTLSPEEQWEADRLAHMRPGAQAGYNEIDAPFAVERANDKVDAAQKKLDEANASGEPARISKAEEELAKAQQARDKVVAEAPVREAEARLAKALESQQGIESSRRAQAEVDERFAGASPEEIRRHAEEGALSRKYVAEAHVRQAEADLANARRDLADSRVRDAEADLDRARADGKDTTQAQADLDRARQDAAEKAEAARKTDADAALARQREAEFNVRQAEAELEHARRAADDPNAEAARAERSVEEARDRLKAAREHEANASPADKPEAEAAVRRAEADLVAARDAETRAARDTPQTPEQRQADADRAVRDAEARLDAARQVDPSQPPPPRSTDLDEWRPDRAGVGQLRGDVGESIGGFAMEHRVRDLNAERADADLPPFDRVDAMPDRGAGHLDGVYRSEHPDGTVEHRIYEAKGPSAELIRADGYMQGHPGYLDRTLDKLLNKANEREELARTASDAELMKKYGTTDRQRLQDEAVAERKAVEELIEARRLDKLDGGQRVRYFKAQAQVETPPGDPKPRYAGYEENEFDLSL</sequence>
<feature type="compositionally biased region" description="Basic and acidic residues" evidence="2">
    <location>
        <begin position="306"/>
        <end position="317"/>
    </location>
</feature>
<keyword evidence="4" id="KW-1185">Reference proteome</keyword>
<dbReference type="KEGG" id="ssyi:EKG83_25620"/>
<evidence type="ECO:0000313" key="4">
    <source>
        <dbReference type="Proteomes" id="UP000325787"/>
    </source>
</evidence>
<protein>
    <submittedName>
        <fullName evidence="3">Uncharacterized protein</fullName>
    </submittedName>
</protein>
<feature type="compositionally biased region" description="Basic and acidic residues" evidence="2">
    <location>
        <begin position="655"/>
        <end position="674"/>
    </location>
</feature>
<name>A0A5Q0H276_SACSY</name>
<reference evidence="4" key="1">
    <citation type="journal article" date="2021" name="Curr. Microbiol.">
        <title>Complete genome of nocamycin-producing strain Saccharothrix syringae NRRL B-16468 reveals the biosynthetic potential for secondary metabolites.</title>
        <authorList>
            <person name="Mo X."/>
            <person name="Yang S."/>
        </authorList>
    </citation>
    <scope>NUCLEOTIDE SEQUENCE [LARGE SCALE GENOMIC DNA]</scope>
    <source>
        <strain evidence="4">ATCC 51364 / DSM 43886 / JCM 6844 / KCTC 9398 / NBRC 14523 / NRRL B-16468 / INA 2240</strain>
    </source>
</reference>
<organism evidence="3 4">
    <name type="scientific">Saccharothrix syringae</name>
    <name type="common">Nocardiopsis syringae</name>
    <dbReference type="NCBI Taxonomy" id="103733"/>
    <lineage>
        <taxon>Bacteria</taxon>
        <taxon>Bacillati</taxon>
        <taxon>Actinomycetota</taxon>
        <taxon>Actinomycetes</taxon>
        <taxon>Pseudonocardiales</taxon>
        <taxon>Pseudonocardiaceae</taxon>
        <taxon>Saccharothrix</taxon>
    </lineage>
</organism>
<evidence type="ECO:0000256" key="2">
    <source>
        <dbReference type="SAM" id="MobiDB-lite"/>
    </source>
</evidence>
<feature type="compositionally biased region" description="Basic and acidic residues" evidence="2">
    <location>
        <begin position="687"/>
        <end position="696"/>
    </location>
</feature>
<dbReference type="AlphaFoldDB" id="A0A5Q0H276"/>
<dbReference type="RefSeq" id="WP_153278379.1">
    <property type="nucleotide sequence ID" value="NZ_CP034550.1"/>
</dbReference>
<feature type="coiled-coil region" evidence="1">
    <location>
        <begin position="387"/>
        <end position="433"/>
    </location>
</feature>
<feature type="region of interest" description="Disordered" evidence="2">
    <location>
        <begin position="447"/>
        <end position="476"/>
    </location>
</feature>
<feature type="compositionally biased region" description="Basic and acidic residues" evidence="2">
    <location>
        <begin position="455"/>
        <end position="476"/>
    </location>
</feature>
<evidence type="ECO:0000256" key="1">
    <source>
        <dbReference type="SAM" id="Coils"/>
    </source>
</evidence>
<feature type="compositionally biased region" description="Basic and acidic residues" evidence="2">
    <location>
        <begin position="219"/>
        <end position="247"/>
    </location>
</feature>
<feature type="region of interest" description="Disordered" evidence="2">
    <location>
        <begin position="165"/>
        <end position="260"/>
    </location>
</feature>
<feature type="compositionally biased region" description="Basic and acidic residues" evidence="2">
    <location>
        <begin position="517"/>
        <end position="529"/>
    </location>
</feature>
<feature type="region of interest" description="Disordered" evidence="2">
    <location>
        <begin position="517"/>
        <end position="707"/>
    </location>
</feature>
<keyword evidence="1" id="KW-0175">Coiled coil</keyword>